<keyword evidence="8 13" id="KW-0812">Transmembrane</keyword>
<dbReference type="PANTHER" id="PTHR43298">
    <property type="entry name" value="MULTIDRUG RESISTANCE PROTEIN NORM-RELATED"/>
    <property type="match status" value="1"/>
</dbReference>
<reference evidence="15" key="3">
    <citation type="submission" date="2024-06" db="EMBL/GenBank/DDBJ databases">
        <authorList>
            <person name="Zeng C."/>
        </authorList>
    </citation>
    <scope>NUCLEOTIDE SEQUENCE [LARGE SCALE GENOMIC DNA]</scope>
    <source>
        <strain evidence="15">ZCY20-5</strain>
    </source>
</reference>
<dbReference type="NCBIfam" id="TIGR00797">
    <property type="entry name" value="matE"/>
    <property type="match status" value="1"/>
</dbReference>
<dbReference type="InterPro" id="IPR048279">
    <property type="entry name" value="MdtK-like"/>
</dbReference>
<evidence type="ECO:0000256" key="8">
    <source>
        <dbReference type="ARBA" id="ARBA00022692"/>
    </source>
</evidence>
<keyword evidence="15" id="KW-1185">Reference proteome</keyword>
<dbReference type="AlphaFoldDB" id="A0AA97D965"/>
<feature type="transmembrane region" description="Helical" evidence="13">
    <location>
        <begin position="58"/>
        <end position="80"/>
    </location>
</feature>
<keyword evidence="7" id="KW-1003">Cell membrane</keyword>
<evidence type="ECO:0000256" key="4">
    <source>
        <dbReference type="ARBA" id="ARBA00020268"/>
    </source>
</evidence>
<dbReference type="InterPro" id="IPR002528">
    <property type="entry name" value="MATE_fam"/>
</dbReference>
<comment type="similarity">
    <text evidence="3">Belongs to the multi antimicrobial extrusion (MATE) (TC 2.A.66.1) family.</text>
</comment>
<dbReference type="CDD" id="cd13137">
    <property type="entry name" value="MATE_NorM_like"/>
    <property type="match status" value="1"/>
</dbReference>
<keyword evidence="11 13" id="KW-0472">Membrane</keyword>
<evidence type="ECO:0000313" key="15">
    <source>
        <dbReference type="Proteomes" id="UP001300604"/>
    </source>
</evidence>
<dbReference type="PIRSF" id="PIRSF006603">
    <property type="entry name" value="DinF"/>
    <property type="match status" value="1"/>
</dbReference>
<dbReference type="Pfam" id="PF01554">
    <property type="entry name" value="MatE"/>
    <property type="match status" value="2"/>
</dbReference>
<keyword evidence="6" id="KW-0050">Antiport</keyword>
<comment type="function">
    <text evidence="1">Multidrug efflux pump.</text>
</comment>
<evidence type="ECO:0000256" key="5">
    <source>
        <dbReference type="ARBA" id="ARBA00022448"/>
    </source>
</evidence>
<keyword evidence="10" id="KW-0406">Ion transport</keyword>
<feature type="transmembrane region" description="Helical" evidence="13">
    <location>
        <begin position="387"/>
        <end position="407"/>
    </location>
</feature>
<organism evidence="14 15">
    <name type="scientific">Caproicibacterium argilliputei</name>
    <dbReference type="NCBI Taxonomy" id="3030016"/>
    <lineage>
        <taxon>Bacteria</taxon>
        <taxon>Bacillati</taxon>
        <taxon>Bacillota</taxon>
        <taxon>Clostridia</taxon>
        <taxon>Eubacteriales</taxon>
        <taxon>Oscillospiraceae</taxon>
        <taxon>Caproicibacterium</taxon>
    </lineage>
</organism>
<dbReference type="PANTHER" id="PTHR43298:SF2">
    <property type="entry name" value="FMN_FAD EXPORTER YEEO-RELATED"/>
    <property type="match status" value="1"/>
</dbReference>
<feature type="transmembrane region" description="Helical" evidence="13">
    <location>
        <begin position="320"/>
        <end position="341"/>
    </location>
</feature>
<dbReference type="GO" id="GO:0042910">
    <property type="term" value="F:xenobiotic transmembrane transporter activity"/>
    <property type="evidence" value="ECO:0007669"/>
    <property type="project" value="InterPro"/>
</dbReference>
<evidence type="ECO:0000256" key="11">
    <source>
        <dbReference type="ARBA" id="ARBA00023136"/>
    </source>
</evidence>
<evidence type="ECO:0000256" key="13">
    <source>
        <dbReference type="SAM" id="Phobius"/>
    </source>
</evidence>
<reference evidence="14 15" key="1">
    <citation type="submission" date="2024-06" db="EMBL/GenBank/DDBJ databases">
        <title>Caproicibacterium argilliputei sp. nov, a novel caproic acid producing anaerobic bacterium isolated from pit mud.</title>
        <authorList>
            <person name="Xia S."/>
        </authorList>
    </citation>
    <scope>NUCLEOTIDE SEQUENCE [LARGE SCALE GENOMIC DNA]</scope>
    <source>
        <strain evidence="14 15">ZCY20-5</strain>
    </source>
</reference>
<keyword evidence="5" id="KW-0813">Transport</keyword>
<evidence type="ECO:0000256" key="7">
    <source>
        <dbReference type="ARBA" id="ARBA00022475"/>
    </source>
</evidence>
<protein>
    <recommendedName>
        <fullName evidence="4">Probable multidrug resistance protein NorM</fullName>
    </recommendedName>
    <alternativeName>
        <fullName evidence="12">Multidrug-efflux transporter</fullName>
    </alternativeName>
</protein>
<name>A0AA97D965_9FIRM</name>
<evidence type="ECO:0000256" key="1">
    <source>
        <dbReference type="ARBA" id="ARBA00003408"/>
    </source>
</evidence>
<dbReference type="GO" id="GO:0015297">
    <property type="term" value="F:antiporter activity"/>
    <property type="evidence" value="ECO:0007669"/>
    <property type="project" value="UniProtKB-KW"/>
</dbReference>
<dbReference type="RefSeq" id="WP_275846501.1">
    <property type="nucleotide sequence ID" value="NZ_CP135996.1"/>
</dbReference>
<feature type="transmembrane region" description="Helical" evidence="13">
    <location>
        <begin position="413"/>
        <end position="432"/>
    </location>
</feature>
<keyword evidence="9 13" id="KW-1133">Transmembrane helix</keyword>
<sequence length="458" mass="50086">MKQRENLFTRQELWRLIWPLVIEQLLAVTVGMADVTMVSSVGEAAVSAVSLVDMLNVLMLNVFAAMTTGGAVVVSQYLGAENRQGACRAASQLLTVSLLISLLFMVLCLTLCRPILRLFFGAISDEVMQNCVLVFTISALSYPFIALYNAGAALYRSMGNSRVSMLTSVFMNVLNIAGNAFFVFGLHIGVAGVTVSSTLARISGAIVMMQLVRRRDNMVYASFTWEQLKPNLQMIRRILRIGIPSALENSMFQLGRTLVVSIISVFGTVQVAANAVANNLDGVGCIPGQALSLAMITVVGRCVGAGDLQQVRHYAKHLTGIAYASMIAVCGSVLLFLQPIFLLYNLTPDTLALATKLVFIHDGFAMLFWPLAFVLPNALRAANDVRFPMIWSIISMCVFRILFSYILGQHFGMGAVGVWIAMVLDWVFRALIYTIRFLSGKWQAYARLHSVVQTPPAG</sequence>
<feature type="transmembrane region" description="Helical" evidence="13">
    <location>
        <begin position="132"/>
        <end position="151"/>
    </location>
</feature>
<evidence type="ECO:0000313" key="14">
    <source>
        <dbReference type="EMBL" id="WOC31360.1"/>
    </source>
</evidence>
<gene>
    <name evidence="14" type="ORF">PXC00_09015</name>
</gene>
<dbReference type="GO" id="GO:0006811">
    <property type="term" value="P:monoatomic ion transport"/>
    <property type="evidence" value="ECO:0007669"/>
    <property type="project" value="UniProtKB-KW"/>
</dbReference>
<feature type="transmembrane region" description="Helical" evidence="13">
    <location>
        <begin position="92"/>
        <end position="120"/>
    </location>
</feature>
<accession>A0AA97D965</accession>
<dbReference type="GO" id="GO:0005886">
    <property type="term" value="C:plasma membrane"/>
    <property type="evidence" value="ECO:0007669"/>
    <property type="project" value="UniProtKB-SubCell"/>
</dbReference>
<proteinExistence type="inferred from homology"/>
<evidence type="ECO:0000256" key="10">
    <source>
        <dbReference type="ARBA" id="ARBA00023065"/>
    </source>
</evidence>
<evidence type="ECO:0000256" key="12">
    <source>
        <dbReference type="ARBA" id="ARBA00031636"/>
    </source>
</evidence>
<evidence type="ECO:0000256" key="2">
    <source>
        <dbReference type="ARBA" id="ARBA00004651"/>
    </source>
</evidence>
<comment type="subcellular location">
    <subcellularLocation>
        <location evidence="2">Cell membrane</location>
        <topology evidence="2">Multi-pass membrane protein</topology>
    </subcellularLocation>
</comment>
<evidence type="ECO:0000256" key="9">
    <source>
        <dbReference type="ARBA" id="ARBA00022989"/>
    </source>
</evidence>
<dbReference type="EMBL" id="CP135996">
    <property type="protein sequence ID" value="WOC31360.1"/>
    <property type="molecule type" value="Genomic_DNA"/>
</dbReference>
<reference evidence="15" key="2">
    <citation type="submission" date="2024-06" db="EMBL/GenBank/DDBJ databases">
        <title>Caproicibacterium argilliputei sp. nov, a novel caproic acid producing anaerobic bacterium isolated from pit mud.</title>
        <authorList>
            <person name="Zeng C."/>
        </authorList>
    </citation>
    <scope>NUCLEOTIDE SEQUENCE [LARGE SCALE GENOMIC DNA]</scope>
    <source>
        <strain evidence="15">ZCY20-5</strain>
    </source>
</reference>
<dbReference type="KEGG" id="carl:PXC00_09015"/>
<evidence type="ECO:0000256" key="3">
    <source>
        <dbReference type="ARBA" id="ARBA00010199"/>
    </source>
</evidence>
<dbReference type="Proteomes" id="UP001300604">
    <property type="component" value="Chromosome"/>
</dbReference>
<feature type="transmembrane region" description="Helical" evidence="13">
    <location>
        <begin position="353"/>
        <end position="375"/>
    </location>
</feature>
<evidence type="ECO:0000256" key="6">
    <source>
        <dbReference type="ARBA" id="ARBA00022449"/>
    </source>
</evidence>
<dbReference type="InterPro" id="IPR050222">
    <property type="entry name" value="MATE_MdtK"/>
</dbReference>
<feature type="transmembrane region" description="Helical" evidence="13">
    <location>
        <begin position="163"/>
        <end position="184"/>
    </location>
</feature>